<evidence type="ECO:0000313" key="5">
    <source>
        <dbReference type="Proteomes" id="UP000198636"/>
    </source>
</evidence>
<feature type="domain" description="4-oxalocrotonate tautomerase-like" evidence="3">
    <location>
        <begin position="2"/>
        <end position="58"/>
    </location>
</feature>
<dbReference type="EC" id="5.3.2.-" evidence="2"/>
<evidence type="ECO:0000259" key="3">
    <source>
        <dbReference type="Pfam" id="PF01361"/>
    </source>
</evidence>
<dbReference type="NCBIfam" id="NF041920">
    <property type="entry name" value="DmpI"/>
    <property type="match status" value="1"/>
</dbReference>
<evidence type="ECO:0000256" key="2">
    <source>
        <dbReference type="RuleBase" id="RU362032"/>
    </source>
</evidence>
<dbReference type="OrthoDB" id="9804803at2"/>
<evidence type="ECO:0000313" key="4">
    <source>
        <dbReference type="EMBL" id="SCY34428.1"/>
    </source>
</evidence>
<dbReference type="InterPro" id="IPR014347">
    <property type="entry name" value="Tautomerase/MIF_sf"/>
</dbReference>
<dbReference type="SUPFAM" id="SSF55331">
    <property type="entry name" value="Tautomerase/MIF"/>
    <property type="match status" value="1"/>
</dbReference>
<protein>
    <recommendedName>
        <fullName evidence="2">Tautomerase</fullName>
        <ecNumber evidence="2">5.3.2.-</ecNumber>
    </recommendedName>
</protein>
<proteinExistence type="inferred from homology"/>
<evidence type="ECO:0000256" key="1">
    <source>
        <dbReference type="ARBA" id="ARBA00023235"/>
    </source>
</evidence>
<dbReference type="Gene3D" id="3.30.429.10">
    <property type="entry name" value="Macrophage Migration Inhibitory Factor"/>
    <property type="match status" value="1"/>
</dbReference>
<dbReference type="InterPro" id="IPR004370">
    <property type="entry name" value="4-OT-like_dom"/>
</dbReference>
<organism evidence="4 5">
    <name type="scientific">Alkaliphilus peptidifermentans DSM 18978</name>
    <dbReference type="NCBI Taxonomy" id="1120976"/>
    <lineage>
        <taxon>Bacteria</taxon>
        <taxon>Bacillati</taxon>
        <taxon>Bacillota</taxon>
        <taxon>Clostridia</taxon>
        <taxon>Peptostreptococcales</taxon>
        <taxon>Natronincolaceae</taxon>
        <taxon>Alkaliphilus</taxon>
    </lineage>
</organism>
<dbReference type="Pfam" id="PF01361">
    <property type="entry name" value="Tautomerase"/>
    <property type="match status" value="1"/>
</dbReference>
<dbReference type="AlphaFoldDB" id="A0A1G5F713"/>
<dbReference type="EMBL" id="FMUS01000006">
    <property type="protein sequence ID" value="SCY34428.1"/>
    <property type="molecule type" value="Genomic_DNA"/>
</dbReference>
<comment type="similarity">
    <text evidence="2">Belongs to the 4-oxalocrotonate tautomerase family.</text>
</comment>
<dbReference type="Proteomes" id="UP000198636">
    <property type="component" value="Unassembled WGS sequence"/>
</dbReference>
<dbReference type="InterPro" id="IPR018191">
    <property type="entry name" value="4-OT"/>
</dbReference>
<gene>
    <name evidence="4" type="ORF">SAMN03080606_01349</name>
</gene>
<keyword evidence="1 2" id="KW-0413">Isomerase</keyword>
<keyword evidence="5" id="KW-1185">Reference proteome</keyword>
<accession>A0A1G5F713</accession>
<dbReference type="GO" id="GO:0016853">
    <property type="term" value="F:isomerase activity"/>
    <property type="evidence" value="ECO:0007669"/>
    <property type="project" value="UniProtKB-UniRule"/>
</dbReference>
<dbReference type="RefSeq" id="WP_091541429.1">
    <property type="nucleotide sequence ID" value="NZ_FMUS01000006.1"/>
</dbReference>
<sequence>MPFISFDGPKLTKEQKENLVKGLTEVSSEVLKMPKEIISIVIRENEAENVGVGGELLVNRHKK</sequence>
<reference evidence="4 5" key="1">
    <citation type="submission" date="2016-10" db="EMBL/GenBank/DDBJ databases">
        <authorList>
            <person name="de Groot N.N."/>
        </authorList>
    </citation>
    <scope>NUCLEOTIDE SEQUENCE [LARGE SCALE GENOMIC DNA]</scope>
    <source>
        <strain evidence="4 5">DSM 18978</strain>
    </source>
</reference>
<dbReference type="NCBIfam" id="TIGR00013">
    <property type="entry name" value="taut"/>
    <property type="match status" value="1"/>
</dbReference>
<dbReference type="STRING" id="1120976.SAMN03080606_01349"/>
<name>A0A1G5F713_9FIRM</name>